<evidence type="ECO:0000313" key="2">
    <source>
        <dbReference type="Proteomes" id="UP001524586"/>
    </source>
</evidence>
<comment type="caution">
    <text evidence="1">The sequence shown here is derived from an EMBL/GenBank/DDBJ whole genome shotgun (WGS) entry which is preliminary data.</text>
</comment>
<gene>
    <name evidence="1" type="ORF">NP596_19745</name>
</gene>
<evidence type="ECO:0000313" key="1">
    <source>
        <dbReference type="EMBL" id="MCQ8130697.1"/>
    </source>
</evidence>
<reference evidence="1 2" key="1">
    <citation type="submission" date="2022-07" db="EMBL/GenBank/DDBJ databases">
        <title>Methylomonas rivi sp. nov., Methylomonas rosea sp. nov., Methylomonas aureus sp. nov. and Methylomonas subterranea sp. nov., four novel methanotrophs isolated from a freshwater creek and the deep terrestrial subsurface.</title>
        <authorList>
            <person name="Abin C."/>
            <person name="Sankaranarayanan K."/>
            <person name="Garner C."/>
            <person name="Sindelar R."/>
            <person name="Kotary K."/>
            <person name="Garner R."/>
            <person name="Barclay S."/>
            <person name="Lawson P."/>
            <person name="Krumholz L."/>
        </authorList>
    </citation>
    <scope>NUCLEOTIDE SEQUENCE [LARGE SCALE GENOMIC DNA]</scope>
    <source>
        <strain evidence="1 2">WSC-6</strain>
    </source>
</reference>
<dbReference type="EMBL" id="JANIBK010000207">
    <property type="protein sequence ID" value="MCQ8130697.1"/>
    <property type="molecule type" value="Genomic_DNA"/>
</dbReference>
<sequence>MKLSQRFSTESLSKNGAEDSKGRLFFNTESGFTDLSEVQIVGASVDTVRQLFYGIPDEGLIDKLEMHIKNREDLIYLGSPGGIRWHLSKMGKVARYRYKLQSNDEGIVILFGSYYEKLDAPGQHLKIELSPHFISQRSKLKIWQRLHGDYGLSRSFLHDPIPKGVAVHLACDYQGFTFDSDCLSRLSTYSRTVRTFDNISEIDLSDFSEAVATYGGPNTEKNYLIGRASSFQVCMYDKTKEMVKRDKQDYYQREWLAYSLGAYDPAKKVRRLELRFHHSVIREVGQGMDKSLESWLDVADHLTDIWRYGMRLTRFNQVNGRRDNDRKFSKPDVIHPIWQLLMQDIEFYVPADGVRICRKKKESVDPVAKNISLLIGNMITLCARSGMDTKQVMGQLKRLTFYPQIVSYYISRGLSESDLRENVEKGLALRRIIGTAA</sequence>
<name>A0ABT1UA17_9GAMM</name>
<dbReference type="Proteomes" id="UP001524586">
    <property type="component" value="Unassembled WGS sequence"/>
</dbReference>
<proteinExistence type="predicted"/>
<evidence type="ECO:0008006" key="3">
    <source>
        <dbReference type="Google" id="ProtNLM"/>
    </source>
</evidence>
<protein>
    <recommendedName>
        <fullName evidence="3">Replication initiation factor</fullName>
    </recommendedName>
</protein>
<dbReference type="RefSeq" id="WP_256617111.1">
    <property type="nucleotide sequence ID" value="NZ_JANIBK010000207.1"/>
</dbReference>
<keyword evidence="2" id="KW-1185">Reference proteome</keyword>
<organism evidence="1 2">
    <name type="scientific">Methylomonas rivi</name>
    <dbReference type="NCBI Taxonomy" id="2952226"/>
    <lineage>
        <taxon>Bacteria</taxon>
        <taxon>Pseudomonadati</taxon>
        <taxon>Pseudomonadota</taxon>
        <taxon>Gammaproteobacteria</taxon>
        <taxon>Methylococcales</taxon>
        <taxon>Methylococcaceae</taxon>
        <taxon>Methylomonas</taxon>
    </lineage>
</organism>
<accession>A0ABT1UA17</accession>